<evidence type="ECO:0000259" key="2">
    <source>
        <dbReference type="PROSITE" id="PS50206"/>
    </source>
</evidence>
<feature type="domain" description="Rhodanese" evidence="2">
    <location>
        <begin position="28"/>
        <end position="138"/>
    </location>
</feature>
<name>C1E8B4_MICCC</name>
<dbReference type="KEGG" id="mis:MICPUN_108444"/>
<dbReference type="RefSeq" id="XP_002502863.1">
    <property type="nucleotide sequence ID" value="XM_002502817.1"/>
</dbReference>
<dbReference type="Gene3D" id="3.40.250.10">
    <property type="entry name" value="Rhodanese-like domain"/>
    <property type="match status" value="2"/>
</dbReference>
<dbReference type="OMA" id="LMEYGQA"/>
<proteinExistence type="predicted"/>
<dbReference type="InParanoid" id="C1E8B4"/>
<dbReference type="Pfam" id="PF00581">
    <property type="entry name" value="Rhodanese"/>
    <property type="match status" value="1"/>
</dbReference>
<dbReference type="PANTHER" id="PTHR44086:SF10">
    <property type="entry name" value="THIOSULFATE SULFURTRANSFERASE_RHODANESE-LIKE DOMAIN-CONTAINING PROTEIN 3"/>
    <property type="match status" value="1"/>
</dbReference>
<feature type="compositionally biased region" description="Gly residues" evidence="1">
    <location>
        <begin position="152"/>
        <end position="166"/>
    </location>
</feature>
<dbReference type="GeneID" id="8244514"/>
<organism evidence="3 4">
    <name type="scientific">Micromonas commoda (strain RCC299 / NOUM17 / CCMP2709)</name>
    <name type="common">Picoplanktonic green alga</name>
    <dbReference type="NCBI Taxonomy" id="296587"/>
    <lineage>
        <taxon>Eukaryota</taxon>
        <taxon>Viridiplantae</taxon>
        <taxon>Chlorophyta</taxon>
        <taxon>Mamiellophyceae</taxon>
        <taxon>Mamiellales</taxon>
        <taxon>Mamiellaceae</taxon>
        <taxon>Micromonas</taxon>
    </lineage>
</organism>
<dbReference type="GO" id="GO:0005739">
    <property type="term" value="C:mitochondrion"/>
    <property type="evidence" value="ECO:0007669"/>
    <property type="project" value="TreeGrafter"/>
</dbReference>
<feature type="region of interest" description="Disordered" evidence="1">
    <location>
        <begin position="322"/>
        <end position="341"/>
    </location>
</feature>
<evidence type="ECO:0000313" key="3">
    <source>
        <dbReference type="EMBL" id="ACO64121.1"/>
    </source>
</evidence>
<dbReference type="InterPro" id="IPR001763">
    <property type="entry name" value="Rhodanese-like_dom"/>
</dbReference>
<dbReference type="InterPro" id="IPR036873">
    <property type="entry name" value="Rhodanese-like_dom_sf"/>
</dbReference>
<accession>C1E8B4</accession>
<dbReference type="eggNOG" id="ENOG502S36G">
    <property type="taxonomic scope" value="Eukaryota"/>
</dbReference>
<dbReference type="PROSITE" id="PS50206">
    <property type="entry name" value="RHODANESE_3"/>
    <property type="match status" value="2"/>
</dbReference>
<evidence type="ECO:0000256" key="1">
    <source>
        <dbReference type="SAM" id="MobiDB-lite"/>
    </source>
</evidence>
<dbReference type="AlphaFoldDB" id="C1E8B4"/>
<keyword evidence="4" id="KW-1185">Reference proteome</keyword>
<protein>
    <recommendedName>
        <fullName evidence="2">Rhodanese domain-containing protein</fullName>
    </recommendedName>
</protein>
<sequence>MRLINSRRTPARLSPAAFWMLVESRCLRPVLVDVRSAKELADTHPEDDGISKRLEMVRIPIEELAHVLRNKATQWRLRARDGPHAKPPSLRDTMVFISTHGNAATQAAAIAMALGYQRVMAVDGGLAAAAPLAPPSSSGTPTASSLHNGLVTGEGGGGGGRGGNGRVGSPRSGHDSPFGSSPRTPSASSLSFVPPGETLSRDALLLLMEYGQAQGAPLVTLVDVRRHDERALYGSIRGSVHLAAEQLPRALLMPPDDFLRAFHFRKPGPDDVVVVHSRRQERASYAKQLLGDAGLHRCLVLSEGVMGWRSGGGGGEDVRAYDAFGEGEPPPEPYPTEPPVEIDRPEAEAELMHKNVLLP</sequence>
<feature type="region of interest" description="Disordered" evidence="1">
    <location>
        <begin position="132"/>
        <end position="194"/>
    </location>
</feature>
<evidence type="ECO:0000313" key="4">
    <source>
        <dbReference type="Proteomes" id="UP000002009"/>
    </source>
</evidence>
<dbReference type="SUPFAM" id="SSF52821">
    <property type="entry name" value="Rhodanese/Cell cycle control phosphatase"/>
    <property type="match status" value="2"/>
</dbReference>
<feature type="compositionally biased region" description="Pro residues" evidence="1">
    <location>
        <begin position="328"/>
        <end position="338"/>
    </location>
</feature>
<dbReference type="PANTHER" id="PTHR44086">
    <property type="entry name" value="THIOSULFATE SULFURTRANSFERASE RDL2, MITOCHONDRIAL-RELATED"/>
    <property type="match status" value="1"/>
</dbReference>
<reference evidence="3 4" key="1">
    <citation type="journal article" date="2009" name="Science">
        <title>Green evolution and dynamic adaptations revealed by genomes of the marine picoeukaryotes Micromonas.</title>
        <authorList>
            <person name="Worden A.Z."/>
            <person name="Lee J.H."/>
            <person name="Mock T."/>
            <person name="Rouze P."/>
            <person name="Simmons M.P."/>
            <person name="Aerts A.L."/>
            <person name="Allen A.E."/>
            <person name="Cuvelier M.L."/>
            <person name="Derelle E."/>
            <person name="Everett M.V."/>
            <person name="Foulon E."/>
            <person name="Grimwood J."/>
            <person name="Gundlach H."/>
            <person name="Henrissat B."/>
            <person name="Napoli C."/>
            <person name="McDonald S.M."/>
            <person name="Parker M.S."/>
            <person name="Rombauts S."/>
            <person name="Salamov A."/>
            <person name="Von Dassow P."/>
            <person name="Badger J.H."/>
            <person name="Coutinho P.M."/>
            <person name="Demir E."/>
            <person name="Dubchak I."/>
            <person name="Gentemann C."/>
            <person name="Eikrem W."/>
            <person name="Gready J.E."/>
            <person name="John U."/>
            <person name="Lanier W."/>
            <person name="Lindquist E.A."/>
            <person name="Lucas S."/>
            <person name="Mayer K.F."/>
            <person name="Moreau H."/>
            <person name="Not F."/>
            <person name="Otillar R."/>
            <person name="Panaud O."/>
            <person name="Pangilinan J."/>
            <person name="Paulsen I."/>
            <person name="Piegu B."/>
            <person name="Poliakov A."/>
            <person name="Robbens S."/>
            <person name="Schmutz J."/>
            <person name="Toulza E."/>
            <person name="Wyss T."/>
            <person name="Zelensky A."/>
            <person name="Zhou K."/>
            <person name="Armbrust E.V."/>
            <person name="Bhattacharya D."/>
            <person name="Goodenough U.W."/>
            <person name="Van de Peer Y."/>
            <person name="Grigoriev I.V."/>
        </authorList>
    </citation>
    <scope>NUCLEOTIDE SEQUENCE [LARGE SCALE GENOMIC DNA]</scope>
    <source>
        <strain evidence="4">RCC299 / NOUM17</strain>
    </source>
</reference>
<dbReference type="Proteomes" id="UP000002009">
    <property type="component" value="Chromosome 6"/>
</dbReference>
<gene>
    <name evidence="3" type="ORF">MICPUN_108444</name>
</gene>
<feature type="compositionally biased region" description="Low complexity" evidence="1">
    <location>
        <begin position="180"/>
        <end position="191"/>
    </location>
</feature>
<feature type="domain" description="Rhodanese" evidence="2">
    <location>
        <begin position="215"/>
        <end position="317"/>
    </location>
</feature>
<dbReference type="OrthoDB" id="566238at2759"/>
<dbReference type="GO" id="GO:0004792">
    <property type="term" value="F:thiosulfate-cyanide sulfurtransferase activity"/>
    <property type="evidence" value="ECO:0007669"/>
    <property type="project" value="TreeGrafter"/>
</dbReference>
<feature type="compositionally biased region" description="Low complexity" evidence="1">
    <location>
        <begin position="132"/>
        <end position="146"/>
    </location>
</feature>
<dbReference type="STRING" id="296587.C1E8B4"/>
<dbReference type="EMBL" id="CP001327">
    <property type="protein sequence ID" value="ACO64121.1"/>
    <property type="molecule type" value="Genomic_DNA"/>
</dbReference>
<dbReference type="SMART" id="SM00450">
    <property type="entry name" value="RHOD"/>
    <property type="match status" value="2"/>
</dbReference>